<protein>
    <submittedName>
        <fullName evidence="1">Uncharacterized protein</fullName>
    </submittedName>
</protein>
<organism evidence="1 2">
    <name type="scientific">Paenibacillus marchantiophytorum</name>
    <dbReference type="NCBI Taxonomy" id="1619310"/>
    <lineage>
        <taxon>Bacteria</taxon>
        <taxon>Bacillati</taxon>
        <taxon>Bacillota</taxon>
        <taxon>Bacilli</taxon>
        <taxon>Bacillales</taxon>
        <taxon>Paenibacillaceae</taxon>
        <taxon>Paenibacillus</taxon>
    </lineage>
</organism>
<dbReference type="Proteomes" id="UP000615455">
    <property type="component" value="Unassembled WGS sequence"/>
</dbReference>
<sequence>MSATSVQNRNWVTGRNAIPRCLEVCKIGTTINTKMENKRASTPPSLFGIDRRMAYANRKYHSGLM</sequence>
<evidence type="ECO:0000313" key="2">
    <source>
        <dbReference type="Proteomes" id="UP000615455"/>
    </source>
</evidence>
<evidence type="ECO:0000313" key="1">
    <source>
        <dbReference type="EMBL" id="GGA18617.1"/>
    </source>
</evidence>
<keyword evidence="2" id="KW-1185">Reference proteome</keyword>
<accession>A0ABQ1FLT0</accession>
<proteinExistence type="predicted"/>
<reference evidence="2" key="1">
    <citation type="journal article" date="2019" name="Int. J. Syst. Evol. Microbiol.">
        <title>The Global Catalogue of Microorganisms (GCM) 10K type strain sequencing project: providing services to taxonomists for standard genome sequencing and annotation.</title>
        <authorList>
            <consortium name="The Broad Institute Genomics Platform"/>
            <consortium name="The Broad Institute Genome Sequencing Center for Infectious Disease"/>
            <person name="Wu L."/>
            <person name="Ma J."/>
        </authorList>
    </citation>
    <scope>NUCLEOTIDE SEQUENCE [LARGE SCALE GENOMIC DNA]</scope>
    <source>
        <strain evidence="2">CGMCC 1.15043</strain>
    </source>
</reference>
<gene>
    <name evidence="1" type="ORF">GCM10008018_72970</name>
</gene>
<name>A0ABQ1FLT0_9BACL</name>
<comment type="caution">
    <text evidence="1">The sequence shown here is derived from an EMBL/GenBank/DDBJ whole genome shotgun (WGS) entry which is preliminary data.</text>
</comment>
<dbReference type="EMBL" id="BMHE01000123">
    <property type="protein sequence ID" value="GGA18617.1"/>
    <property type="molecule type" value="Genomic_DNA"/>
</dbReference>